<comment type="caution">
    <text evidence="4">The sequence shown here is derived from an EMBL/GenBank/DDBJ whole genome shotgun (WGS) entry which is preliminary data.</text>
</comment>
<dbReference type="SUPFAM" id="SSF53335">
    <property type="entry name" value="S-adenosyl-L-methionine-dependent methyltransferases"/>
    <property type="match status" value="1"/>
</dbReference>
<dbReference type="GO" id="GO:0032259">
    <property type="term" value="P:methylation"/>
    <property type="evidence" value="ECO:0007669"/>
    <property type="project" value="UniProtKB-KW"/>
</dbReference>
<dbReference type="Pfam" id="PF13649">
    <property type="entry name" value="Methyltransf_25"/>
    <property type="match status" value="1"/>
</dbReference>
<accession>A0A329QRZ5</accession>
<proteinExistence type="predicted"/>
<name>A0A329QRZ5_9ACTN</name>
<protein>
    <submittedName>
        <fullName evidence="4">SAM-dependent methyltransferase</fullName>
    </submittedName>
</protein>
<dbReference type="PANTHER" id="PTHR43861">
    <property type="entry name" value="TRANS-ACONITATE 2-METHYLTRANSFERASE-RELATED"/>
    <property type="match status" value="1"/>
</dbReference>
<evidence type="ECO:0000256" key="2">
    <source>
        <dbReference type="ARBA" id="ARBA00022679"/>
    </source>
</evidence>
<dbReference type="EMBL" id="QMIG01000007">
    <property type="protein sequence ID" value="RAW14791.1"/>
    <property type="molecule type" value="Genomic_DNA"/>
</dbReference>
<organism evidence="4 5">
    <name type="scientific">Phytoactinopolyspora halophila</name>
    <dbReference type="NCBI Taxonomy" id="1981511"/>
    <lineage>
        <taxon>Bacteria</taxon>
        <taxon>Bacillati</taxon>
        <taxon>Actinomycetota</taxon>
        <taxon>Actinomycetes</taxon>
        <taxon>Jiangellales</taxon>
        <taxon>Jiangellaceae</taxon>
        <taxon>Phytoactinopolyspora</taxon>
    </lineage>
</organism>
<dbReference type="OrthoDB" id="9777638at2"/>
<dbReference type="GO" id="GO:0008168">
    <property type="term" value="F:methyltransferase activity"/>
    <property type="evidence" value="ECO:0007669"/>
    <property type="project" value="UniProtKB-KW"/>
</dbReference>
<keyword evidence="5" id="KW-1185">Reference proteome</keyword>
<feature type="domain" description="Methyltransferase" evidence="3">
    <location>
        <begin position="30"/>
        <end position="121"/>
    </location>
</feature>
<gene>
    <name evidence="4" type="ORF">DPM12_09865</name>
</gene>
<dbReference type="InterPro" id="IPR029063">
    <property type="entry name" value="SAM-dependent_MTases_sf"/>
</dbReference>
<evidence type="ECO:0000313" key="4">
    <source>
        <dbReference type="EMBL" id="RAW14791.1"/>
    </source>
</evidence>
<dbReference type="Gene3D" id="3.40.50.150">
    <property type="entry name" value="Vaccinia Virus protein VP39"/>
    <property type="match status" value="1"/>
</dbReference>
<dbReference type="RefSeq" id="WP_112258151.1">
    <property type="nucleotide sequence ID" value="NZ_QMIG01000007.1"/>
</dbReference>
<evidence type="ECO:0000259" key="3">
    <source>
        <dbReference type="Pfam" id="PF13649"/>
    </source>
</evidence>
<keyword evidence="1 4" id="KW-0489">Methyltransferase</keyword>
<evidence type="ECO:0000313" key="5">
    <source>
        <dbReference type="Proteomes" id="UP000250462"/>
    </source>
</evidence>
<dbReference type="CDD" id="cd02440">
    <property type="entry name" value="AdoMet_MTases"/>
    <property type="match status" value="1"/>
</dbReference>
<dbReference type="PANTHER" id="PTHR43861:SF1">
    <property type="entry name" value="TRANS-ACONITATE 2-METHYLTRANSFERASE"/>
    <property type="match status" value="1"/>
</dbReference>
<sequence>MRYADPYDAELRLHNEYLRVAADVRPRHRVLDIGCGTGQTTREAARVAVAGRALGVDISAPMLEHARLLSDDEGLRNVSFEQDDAQVHPFPSASFDLCISRFGTMFFADPVAAFTNIRRAMCADARLVLLVWQNRERNEWVNAVRTALTTGTDAPTSFERGPDAFSLGEPAVTEGILKAAGFTDVGFADVHEPVYYGPDIDTAYDFVLSLREPRELLATMDGATAERARQRLRALLAQHDTGDVFFDSRAWIITARCH</sequence>
<reference evidence="4 5" key="1">
    <citation type="submission" date="2018-06" db="EMBL/GenBank/DDBJ databases">
        <title>Phytoactinopolyspora halophila sp. nov., a novel halophilic actinomycete isolated from a saline soil in China.</title>
        <authorList>
            <person name="Tang S.-K."/>
        </authorList>
    </citation>
    <scope>NUCLEOTIDE SEQUENCE [LARGE SCALE GENOMIC DNA]</scope>
    <source>
        <strain evidence="4 5">YIM 96934</strain>
    </source>
</reference>
<dbReference type="InterPro" id="IPR041698">
    <property type="entry name" value="Methyltransf_25"/>
</dbReference>
<evidence type="ECO:0000256" key="1">
    <source>
        <dbReference type="ARBA" id="ARBA00022603"/>
    </source>
</evidence>
<dbReference type="Proteomes" id="UP000250462">
    <property type="component" value="Unassembled WGS sequence"/>
</dbReference>
<keyword evidence="2 4" id="KW-0808">Transferase</keyword>
<dbReference type="AlphaFoldDB" id="A0A329QRZ5"/>